<dbReference type="Gene3D" id="3.40.50.1000">
    <property type="entry name" value="HAD superfamily/HAD-like"/>
    <property type="match status" value="1"/>
</dbReference>
<evidence type="ECO:0000313" key="1">
    <source>
        <dbReference type="EMBL" id="REK77042.1"/>
    </source>
</evidence>
<name>A0A371PLG0_9BACL</name>
<dbReference type="NCBIfam" id="TIGR01549">
    <property type="entry name" value="HAD-SF-IA-v1"/>
    <property type="match status" value="1"/>
</dbReference>
<dbReference type="SUPFAM" id="SSF56784">
    <property type="entry name" value="HAD-like"/>
    <property type="match status" value="1"/>
</dbReference>
<dbReference type="EMBL" id="QUBQ01000001">
    <property type="protein sequence ID" value="REK77042.1"/>
    <property type="molecule type" value="Genomic_DNA"/>
</dbReference>
<dbReference type="InterPro" id="IPR006439">
    <property type="entry name" value="HAD-SF_hydro_IA"/>
</dbReference>
<dbReference type="InterPro" id="IPR041492">
    <property type="entry name" value="HAD_2"/>
</dbReference>
<dbReference type="RefSeq" id="WP_116044380.1">
    <property type="nucleotide sequence ID" value="NZ_QUBQ01000001.1"/>
</dbReference>
<dbReference type="Pfam" id="PF13419">
    <property type="entry name" value="HAD_2"/>
    <property type="match status" value="1"/>
</dbReference>
<dbReference type="GO" id="GO:0005829">
    <property type="term" value="C:cytosol"/>
    <property type="evidence" value="ECO:0007669"/>
    <property type="project" value="TreeGrafter"/>
</dbReference>
<organism evidence="1 2">
    <name type="scientific">Paenibacillus paeoniae</name>
    <dbReference type="NCBI Taxonomy" id="2292705"/>
    <lineage>
        <taxon>Bacteria</taxon>
        <taxon>Bacillati</taxon>
        <taxon>Bacillota</taxon>
        <taxon>Bacilli</taxon>
        <taxon>Bacillales</taxon>
        <taxon>Paenibacillaceae</taxon>
        <taxon>Paenibacillus</taxon>
    </lineage>
</organism>
<dbReference type="OrthoDB" id="9807630at2"/>
<evidence type="ECO:0000313" key="2">
    <source>
        <dbReference type="Proteomes" id="UP000261905"/>
    </source>
</evidence>
<dbReference type="GO" id="GO:0006281">
    <property type="term" value="P:DNA repair"/>
    <property type="evidence" value="ECO:0007669"/>
    <property type="project" value="TreeGrafter"/>
</dbReference>
<dbReference type="InterPro" id="IPR036412">
    <property type="entry name" value="HAD-like_sf"/>
</dbReference>
<proteinExistence type="predicted"/>
<dbReference type="PANTHER" id="PTHR43434">
    <property type="entry name" value="PHOSPHOGLYCOLATE PHOSPHATASE"/>
    <property type="match status" value="1"/>
</dbReference>
<keyword evidence="1" id="KW-0378">Hydrolase</keyword>
<gene>
    <name evidence="1" type="ORF">DX130_08545</name>
</gene>
<dbReference type="Gene3D" id="1.10.150.240">
    <property type="entry name" value="Putative phosphatase, domain 2"/>
    <property type="match status" value="1"/>
</dbReference>
<dbReference type="InterPro" id="IPR023214">
    <property type="entry name" value="HAD_sf"/>
</dbReference>
<dbReference type="GO" id="GO:0008967">
    <property type="term" value="F:phosphoglycolate phosphatase activity"/>
    <property type="evidence" value="ECO:0007669"/>
    <property type="project" value="TreeGrafter"/>
</dbReference>
<protein>
    <submittedName>
        <fullName evidence="1">HAD family hydrolase</fullName>
    </submittedName>
</protein>
<accession>A0A371PLG0</accession>
<dbReference type="SFLD" id="SFLDS00003">
    <property type="entry name" value="Haloacid_Dehalogenase"/>
    <property type="match status" value="1"/>
</dbReference>
<dbReference type="InterPro" id="IPR023198">
    <property type="entry name" value="PGP-like_dom2"/>
</dbReference>
<comment type="caution">
    <text evidence="1">The sequence shown here is derived from an EMBL/GenBank/DDBJ whole genome shotgun (WGS) entry which is preliminary data.</text>
</comment>
<dbReference type="SFLD" id="SFLDG01129">
    <property type="entry name" value="C1.5:_HAD__Beta-PGM__Phosphata"/>
    <property type="match status" value="1"/>
</dbReference>
<dbReference type="AlphaFoldDB" id="A0A371PLG0"/>
<reference evidence="1 2" key="1">
    <citation type="submission" date="2018-08" db="EMBL/GenBank/DDBJ databases">
        <title>Paenibacillus sp. M4BSY-1, whole genome shotgun sequence.</title>
        <authorList>
            <person name="Tuo L."/>
        </authorList>
    </citation>
    <scope>NUCLEOTIDE SEQUENCE [LARGE SCALE GENOMIC DNA]</scope>
    <source>
        <strain evidence="1 2">M4BSY-1</strain>
    </source>
</reference>
<keyword evidence="2" id="KW-1185">Reference proteome</keyword>
<sequence length="189" mass="22128">MKILWDFDGTLFDTYPAYTDILYAVMEAKKDKHDISSQLKISFTHAIKHFELSDEQVNFFFDKESQMHPSLTPPFHHLREILSYSELNVIMTHKPRNEVEQILQYYGMEIYFQDMIAGDDGYPRKPDPASYQVLQDRYGIDLVIGDREIDILPAKALGIKSCLFQNQAPCADYYLSSYEEFFDTLILEK</sequence>
<dbReference type="PANTHER" id="PTHR43434:SF25">
    <property type="entry name" value="PHOSPHOGLYCOLATE PHOSPHATASE"/>
    <property type="match status" value="1"/>
</dbReference>
<dbReference type="Proteomes" id="UP000261905">
    <property type="component" value="Unassembled WGS sequence"/>
</dbReference>
<dbReference type="InterPro" id="IPR050155">
    <property type="entry name" value="HAD-like_hydrolase_sf"/>
</dbReference>